<dbReference type="PATRIC" id="fig|749927.5.peg.6446"/>
<gene>
    <name evidence="3" type="ordered locus">AMED_6199</name>
</gene>
<evidence type="ECO:0000313" key="4">
    <source>
        <dbReference type="Proteomes" id="UP000000328"/>
    </source>
</evidence>
<feature type="region of interest" description="Disordered" evidence="1">
    <location>
        <begin position="1"/>
        <end position="28"/>
    </location>
</feature>
<dbReference type="Gene3D" id="3.40.50.300">
    <property type="entry name" value="P-loop containing nucleotide triphosphate hydrolases"/>
    <property type="match status" value="1"/>
</dbReference>
<feature type="compositionally biased region" description="Basic and acidic residues" evidence="1">
    <location>
        <begin position="446"/>
        <end position="456"/>
    </location>
</feature>
<dbReference type="InterPro" id="IPR027417">
    <property type="entry name" value="P-loop_NTPase"/>
</dbReference>
<dbReference type="OrthoDB" id="4507225at2"/>
<sequence>MAEQDDVPRQPRLPVPRELPPDISGFTGRAGQLDELDRLLDGSRTSTSVVVSSLSGTAGIGKTALAVHWGHRVRDRFPDGQLYVNLRGYDVDDPAAPEDVLADLLRPLGIAEAAVPTGLDRRASAYRSLIADRRMLIVLDNARTPDQVEPLLPGTRSCFVLVTSRDALPGLSIAHGTSRITVDLLPHGEAVELLRRRLGDRADDQPAAADALVEQCACLPLALRTVAELALARPWTQLHELARELGDERWKLEMLGSSGHACTAVRSVFSWSYRQLSAREAQAFRLLSVAPARCSIDDYGLAALAGGITLEEARDTLRSLMRVHLVREAADGRFLLHDLLRAYSAELGGERARRHEREHALGRLFVYHTHTTCRALELIGPRHGRNRPEQPKPAGPVPALTTDAQALAWLMARKLTKARPASWCASRRNPALRRGPPPGQVSLPVGDHDHELGVAR</sequence>
<reference evidence="3 4" key="1">
    <citation type="journal article" date="2010" name="Cell Res.">
        <title>Complete genome sequence of the rifamycin SV-producing Amycolatopsis mediterranei U32 revealed its genetic characteristics in phylogeny and metabolism.</title>
        <authorList>
            <person name="Zhao W."/>
            <person name="Zhong Y."/>
            <person name="Yuan H."/>
            <person name="Wang J."/>
            <person name="Zheng H."/>
            <person name="Wang Y."/>
            <person name="Cen X."/>
            <person name="Xu F."/>
            <person name="Bai J."/>
            <person name="Han X."/>
            <person name="Lu G."/>
            <person name="Zhu Y."/>
            <person name="Shao Z."/>
            <person name="Yan H."/>
            <person name="Li C."/>
            <person name="Peng N."/>
            <person name="Zhang Z."/>
            <person name="Zhang Y."/>
            <person name="Lin W."/>
            <person name="Fan Y."/>
            <person name="Qin Z."/>
            <person name="Hu Y."/>
            <person name="Zhu B."/>
            <person name="Wang S."/>
            <person name="Ding X."/>
            <person name="Zhao G.P."/>
        </authorList>
    </citation>
    <scope>NUCLEOTIDE SEQUENCE [LARGE SCALE GENOMIC DNA]</scope>
    <source>
        <strain evidence="4">U-32</strain>
    </source>
</reference>
<dbReference type="RefSeq" id="WP_013227985.1">
    <property type="nucleotide sequence ID" value="NC_014318.1"/>
</dbReference>
<protein>
    <recommendedName>
        <fullName evidence="2">NB-ARC domain-containing protein</fullName>
    </recommendedName>
</protein>
<dbReference type="AlphaFoldDB" id="A0A0H3DE80"/>
<dbReference type="PANTHER" id="PTHR47691:SF3">
    <property type="entry name" value="HTH-TYPE TRANSCRIPTIONAL REGULATOR RV0890C-RELATED"/>
    <property type="match status" value="1"/>
</dbReference>
<feature type="domain" description="NB-ARC" evidence="2">
    <location>
        <begin position="47"/>
        <end position="197"/>
    </location>
</feature>
<dbReference type="PANTHER" id="PTHR47691">
    <property type="entry name" value="REGULATOR-RELATED"/>
    <property type="match status" value="1"/>
</dbReference>
<organism evidence="3 4">
    <name type="scientific">Amycolatopsis mediterranei (strain U-32)</name>
    <dbReference type="NCBI Taxonomy" id="749927"/>
    <lineage>
        <taxon>Bacteria</taxon>
        <taxon>Bacillati</taxon>
        <taxon>Actinomycetota</taxon>
        <taxon>Actinomycetes</taxon>
        <taxon>Pseudonocardiales</taxon>
        <taxon>Pseudonocardiaceae</taxon>
        <taxon>Amycolatopsis</taxon>
    </lineage>
</organism>
<dbReference type="KEGG" id="amd:AMED_6199"/>
<name>A0A0H3DE80_AMYMU</name>
<evidence type="ECO:0000256" key="1">
    <source>
        <dbReference type="SAM" id="MobiDB-lite"/>
    </source>
</evidence>
<dbReference type="EMBL" id="CP002000">
    <property type="protein sequence ID" value="ADJ47934.1"/>
    <property type="molecule type" value="Genomic_DNA"/>
</dbReference>
<dbReference type="GO" id="GO:0043531">
    <property type="term" value="F:ADP binding"/>
    <property type="evidence" value="ECO:0007669"/>
    <property type="project" value="InterPro"/>
</dbReference>
<dbReference type="eggNOG" id="COG3903">
    <property type="taxonomic scope" value="Bacteria"/>
</dbReference>
<dbReference type="SUPFAM" id="SSF52540">
    <property type="entry name" value="P-loop containing nucleoside triphosphate hydrolases"/>
    <property type="match status" value="1"/>
</dbReference>
<evidence type="ECO:0000259" key="2">
    <source>
        <dbReference type="Pfam" id="PF00931"/>
    </source>
</evidence>
<dbReference type="Pfam" id="PF00931">
    <property type="entry name" value="NB-ARC"/>
    <property type="match status" value="1"/>
</dbReference>
<proteinExistence type="predicted"/>
<dbReference type="PRINTS" id="PR00364">
    <property type="entry name" value="DISEASERSIST"/>
</dbReference>
<dbReference type="HOGENOM" id="CLU_046813_0_1_11"/>
<dbReference type="Proteomes" id="UP000000328">
    <property type="component" value="Chromosome"/>
</dbReference>
<accession>A0A0H3DE80</accession>
<feature type="region of interest" description="Disordered" evidence="1">
    <location>
        <begin position="421"/>
        <end position="456"/>
    </location>
</feature>
<dbReference type="InterPro" id="IPR002182">
    <property type="entry name" value="NB-ARC"/>
</dbReference>
<dbReference type="GeneID" id="92873860"/>
<evidence type="ECO:0000313" key="3">
    <source>
        <dbReference type="EMBL" id="ADJ47934.1"/>
    </source>
</evidence>